<dbReference type="PRINTS" id="PR01181">
    <property type="entry name" value="DAPDCRBXLASE"/>
</dbReference>
<gene>
    <name evidence="7" type="ORF">UT18_C0011G0003</name>
</gene>
<dbReference type="SUPFAM" id="SSF50621">
    <property type="entry name" value="Alanine racemase C-terminal domain-like"/>
    <property type="match status" value="1"/>
</dbReference>
<dbReference type="Proteomes" id="UP000034207">
    <property type="component" value="Unassembled WGS sequence"/>
</dbReference>
<dbReference type="EMBL" id="LBVV01000011">
    <property type="protein sequence ID" value="KKQ94297.1"/>
    <property type="molecule type" value="Genomic_DNA"/>
</dbReference>
<dbReference type="InterPro" id="IPR009006">
    <property type="entry name" value="Ala_racemase/Decarboxylase_C"/>
</dbReference>
<reference evidence="7 8" key="1">
    <citation type="journal article" date="2015" name="Nature">
        <title>rRNA introns, odd ribosomes, and small enigmatic genomes across a large radiation of phyla.</title>
        <authorList>
            <person name="Brown C.T."/>
            <person name="Hug L.A."/>
            <person name="Thomas B.C."/>
            <person name="Sharon I."/>
            <person name="Castelle C.J."/>
            <person name="Singh A."/>
            <person name="Wilkins M.J."/>
            <person name="Williams K.H."/>
            <person name="Banfield J.F."/>
        </authorList>
    </citation>
    <scope>NUCLEOTIDE SEQUENCE [LARGE SCALE GENOMIC DNA]</scope>
</reference>
<dbReference type="SUPFAM" id="SSF51419">
    <property type="entry name" value="PLP-binding barrel"/>
    <property type="match status" value="1"/>
</dbReference>
<evidence type="ECO:0000313" key="8">
    <source>
        <dbReference type="Proteomes" id="UP000034207"/>
    </source>
</evidence>
<dbReference type="PRINTS" id="PR01179">
    <property type="entry name" value="ODADCRBXLASE"/>
</dbReference>
<keyword evidence="4" id="KW-0456">Lyase</keyword>
<keyword evidence="3 5" id="KW-0663">Pyridoxal phosphate</keyword>
<dbReference type="PROSITE" id="PS00878">
    <property type="entry name" value="ODR_DC_2_1"/>
    <property type="match status" value="1"/>
</dbReference>
<dbReference type="InterPro" id="IPR022653">
    <property type="entry name" value="De-COase2_pyr-phos_BS"/>
</dbReference>
<dbReference type="GO" id="GO:0008836">
    <property type="term" value="F:diaminopimelate decarboxylase activity"/>
    <property type="evidence" value="ECO:0007669"/>
    <property type="project" value="InterPro"/>
</dbReference>
<protein>
    <submittedName>
        <fullName evidence="7">Diaminopimelate decarboxylase</fullName>
    </submittedName>
</protein>
<dbReference type="PATRIC" id="fig|1618345.3.peg.687"/>
<evidence type="ECO:0000256" key="4">
    <source>
        <dbReference type="ARBA" id="ARBA00023239"/>
    </source>
</evidence>
<dbReference type="Gene3D" id="3.20.20.10">
    <property type="entry name" value="Alanine racemase"/>
    <property type="match status" value="1"/>
</dbReference>
<feature type="domain" description="Orn/DAP/Arg decarboxylase 2 N-terminal" evidence="6">
    <location>
        <begin position="36"/>
        <end position="278"/>
    </location>
</feature>
<dbReference type="GO" id="GO:0009089">
    <property type="term" value="P:lysine biosynthetic process via diaminopimelate"/>
    <property type="evidence" value="ECO:0007669"/>
    <property type="project" value="InterPro"/>
</dbReference>
<evidence type="ECO:0000313" key="7">
    <source>
        <dbReference type="EMBL" id="KKQ94297.1"/>
    </source>
</evidence>
<feature type="active site" description="Proton donor" evidence="5">
    <location>
        <position position="343"/>
    </location>
</feature>
<evidence type="ECO:0000256" key="3">
    <source>
        <dbReference type="ARBA" id="ARBA00022898"/>
    </source>
</evidence>
<name>A0A0G0LTD7_UNCC2</name>
<dbReference type="InterPro" id="IPR000183">
    <property type="entry name" value="Orn/DAP/Arg_de-COase"/>
</dbReference>
<evidence type="ECO:0000256" key="5">
    <source>
        <dbReference type="PIRSR" id="PIRSR600183-50"/>
    </source>
</evidence>
<dbReference type="InterPro" id="IPR002986">
    <property type="entry name" value="DAP_deCOOHase_LysA"/>
</dbReference>
<dbReference type="PANTHER" id="PTHR43727:SF2">
    <property type="entry name" value="GROUP IV DECARBOXYLASE"/>
    <property type="match status" value="1"/>
</dbReference>
<dbReference type="CDD" id="cd06828">
    <property type="entry name" value="PLPDE_III_DapDC"/>
    <property type="match status" value="1"/>
</dbReference>
<dbReference type="Pfam" id="PF02784">
    <property type="entry name" value="Orn_Arg_deC_N"/>
    <property type="match status" value="1"/>
</dbReference>
<dbReference type="FunFam" id="3.20.20.10:FF:000003">
    <property type="entry name" value="Diaminopimelate decarboxylase"/>
    <property type="match status" value="1"/>
</dbReference>
<evidence type="ECO:0000256" key="2">
    <source>
        <dbReference type="ARBA" id="ARBA00022793"/>
    </source>
</evidence>
<dbReference type="AlphaFoldDB" id="A0A0G0LTD7"/>
<evidence type="ECO:0000256" key="1">
    <source>
        <dbReference type="ARBA" id="ARBA00001933"/>
    </source>
</evidence>
<sequence>MPMSKDFEDRLFPILQNMVEQPGFETPFHIYDEVGIRKTCQQLKRNFANVHGFQEFFAVKANPNPAILKIMMDEGFGFDCSSVPELYLATQVGAKGKQIMFTSNNTSISELLVAQKYNCIINYDDISMIKKGGLRDLFCCRYNPGPRRDGNEIIGKPEESKYGIPHKDIVLAYQLAHFEGAKRFGLHTMICSNMRSRGYLEETVEMLLGLIEEISGATGGILFEFINMGGGLGIPYRPGESYLMIPQMAKKIEALLANFKSRNGYTPKLFMESGRYMTGPHGVLVTTVINRMSKYRQYIGIDASMSALMRPAIYGAYHHITVPGKCILTDIEKEKVDVVGSLCENNDKFAIQRELPVTEIGDLLVIHDTGAHGYAMGFNYNGRLRPKELLLREDGSVELIRRNERIDDYLATLNFTRQIFTPKKMEAIT</sequence>
<dbReference type="InterPro" id="IPR029066">
    <property type="entry name" value="PLP-binding_barrel"/>
</dbReference>
<accession>A0A0G0LTD7</accession>
<dbReference type="STRING" id="1618345.UT18_C0011G0003"/>
<organism evidence="7 8">
    <name type="scientific">candidate division CPR2 bacterium GW2011_GWC2_39_10</name>
    <dbReference type="NCBI Taxonomy" id="1618345"/>
    <lineage>
        <taxon>Bacteria</taxon>
        <taxon>Bacteria division CPR2</taxon>
    </lineage>
</organism>
<feature type="modified residue" description="N6-(pyridoxal phosphate)lysine" evidence="5">
    <location>
        <position position="60"/>
    </location>
</feature>
<dbReference type="Gene3D" id="2.40.37.10">
    <property type="entry name" value="Lyase, Ornithine Decarboxylase, Chain A, domain 1"/>
    <property type="match status" value="1"/>
</dbReference>
<dbReference type="InterPro" id="IPR022644">
    <property type="entry name" value="De-COase2_N"/>
</dbReference>
<dbReference type="PANTHER" id="PTHR43727">
    <property type="entry name" value="DIAMINOPIMELATE DECARBOXYLASE"/>
    <property type="match status" value="1"/>
</dbReference>
<comment type="cofactor">
    <cofactor evidence="1 5">
        <name>pyridoxal 5'-phosphate</name>
        <dbReference type="ChEBI" id="CHEBI:597326"/>
    </cofactor>
</comment>
<comment type="caution">
    <text evidence="7">The sequence shown here is derived from an EMBL/GenBank/DDBJ whole genome shotgun (WGS) entry which is preliminary data.</text>
</comment>
<keyword evidence="2" id="KW-0210">Decarboxylase</keyword>
<proteinExistence type="predicted"/>
<evidence type="ECO:0000259" key="6">
    <source>
        <dbReference type="Pfam" id="PF02784"/>
    </source>
</evidence>